<dbReference type="EMBL" id="GG745614">
    <property type="protein sequence ID" value="EFD92251.1"/>
    <property type="molecule type" value="Genomic_DNA"/>
</dbReference>
<dbReference type="Proteomes" id="UP000009376">
    <property type="component" value="Unassembled WGS sequence"/>
</dbReference>
<reference evidence="2 3" key="1">
    <citation type="journal article" date="2010" name="Proc. Natl. Acad. Sci. U.S.A.">
        <title>Enigmatic, ultrasmall, uncultivated Archaea.</title>
        <authorList>
            <person name="Baker B.J."/>
            <person name="Comolli L.R."/>
            <person name="Dick G.J."/>
            <person name="Hauser L.J."/>
            <person name="Hyatt D."/>
            <person name="Dill B.D."/>
            <person name="Land M.L."/>
            <person name="Verberkmoes N.C."/>
            <person name="Hettich R.L."/>
            <person name="Banfield J.F."/>
        </authorList>
    </citation>
    <scope>NUCLEOTIDE SEQUENCE [LARGE SCALE GENOMIC DNA]</scope>
</reference>
<dbReference type="CDD" id="cd03801">
    <property type="entry name" value="GT4_PimA-like"/>
    <property type="match status" value="1"/>
</dbReference>
<dbReference type="PANTHER" id="PTHR45947">
    <property type="entry name" value="SULFOQUINOVOSYL TRANSFERASE SQD2"/>
    <property type="match status" value="1"/>
</dbReference>
<dbReference type="SUPFAM" id="SSF53756">
    <property type="entry name" value="UDP-Glycosyltransferase/glycogen phosphorylase"/>
    <property type="match status" value="1"/>
</dbReference>
<protein>
    <submittedName>
        <fullName evidence="2">Glycosyl transferase group 1</fullName>
    </submittedName>
</protein>
<dbReference type="InterPro" id="IPR050194">
    <property type="entry name" value="Glycosyltransferase_grp1"/>
</dbReference>
<dbReference type="InterPro" id="IPR001296">
    <property type="entry name" value="Glyco_trans_1"/>
</dbReference>
<dbReference type="GO" id="GO:0016757">
    <property type="term" value="F:glycosyltransferase activity"/>
    <property type="evidence" value="ECO:0007669"/>
    <property type="project" value="InterPro"/>
</dbReference>
<dbReference type="Gene3D" id="3.40.50.2000">
    <property type="entry name" value="Glycogen Phosphorylase B"/>
    <property type="match status" value="2"/>
</dbReference>
<gene>
    <name evidence="2" type="ORF">BJBARM5_1052</name>
</gene>
<evidence type="ECO:0000313" key="3">
    <source>
        <dbReference type="Proteomes" id="UP000009376"/>
    </source>
</evidence>
<keyword evidence="2" id="KW-0808">Transferase</keyword>
<proteinExistence type="predicted"/>
<evidence type="ECO:0000259" key="1">
    <source>
        <dbReference type="Pfam" id="PF00534"/>
    </source>
</evidence>
<name>D6GX28_PARA5</name>
<dbReference type="Pfam" id="PF00534">
    <property type="entry name" value="Glycos_transf_1"/>
    <property type="match status" value="1"/>
</dbReference>
<evidence type="ECO:0000313" key="2">
    <source>
        <dbReference type="EMBL" id="EFD92251.1"/>
    </source>
</evidence>
<organism evidence="2 3">
    <name type="scientific">Candidatus Parvarchaeum acidophilus ARMAN-5</name>
    <dbReference type="NCBI Taxonomy" id="662762"/>
    <lineage>
        <taxon>Archaea</taxon>
        <taxon>Candidatus Parvarchaeota</taxon>
        <taxon>Candidatus Parvarchaeum</taxon>
    </lineage>
</organism>
<accession>D6GX28</accession>
<sequence>MKITYVMGTDIRTGRGSENILINYIKYSTIKKSDISIVQNHSSSPHRLSTEEVNKVINGSKIYTFPTYFKLTKIATLLKDGSVLRVAFNIALVKLNLIILSIKFKKTINYICKNSDIIYFIANEYIPLFKNSKAIKIGSNHCINPKAIFDKTYRHHYLHVLNEKRYYKLMDGFHFFPSNSKYVKRLYKPYNFVLSNGVDTNVFKPRYNKNRKIIKFFFVAALTIPKGIKTLTDSWQLIKNKEEIELHIAGTGTMTSYIKNLAKNRENKIFYHGVLPTKKLATLYRNCDVFVYPSKADTFSLTVLEALSSGLYVLASDFLVGTFDDFKSRGYLEYINRNPLIISKRMSEIAVSKKELKRNIKKQYEYVKNNYDWKIITKKLYDEFRKMDISSKKIE</sequence>
<dbReference type="PANTHER" id="PTHR45947:SF3">
    <property type="entry name" value="SULFOQUINOVOSYL TRANSFERASE SQD2"/>
    <property type="match status" value="1"/>
</dbReference>
<dbReference type="AlphaFoldDB" id="D6GX28"/>
<feature type="domain" description="Glycosyl transferase family 1" evidence="1">
    <location>
        <begin position="204"/>
        <end position="319"/>
    </location>
</feature>